<dbReference type="InterPro" id="IPR000884">
    <property type="entry name" value="TSP1_rpt"/>
</dbReference>
<feature type="chain" id="PRO_5022739603" evidence="5">
    <location>
        <begin position="24"/>
        <end position="314"/>
    </location>
</feature>
<protein>
    <submittedName>
        <fullName evidence="7">ADAMTS-like protein 2</fullName>
    </submittedName>
</protein>
<keyword evidence="8" id="KW-1185">Reference proteome</keyword>
<evidence type="ECO:0000256" key="4">
    <source>
        <dbReference type="PIRSR" id="PIRSR613273-3"/>
    </source>
</evidence>
<dbReference type="EMBL" id="RHFK02000007">
    <property type="protein sequence ID" value="TWW73372.1"/>
    <property type="molecule type" value="Genomic_DNA"/>
</dbReference>
<dbReference type="SUPFAM" id="SSF82895">
    <property type="entry name" value="TSP-1 type 1 repeat"/>
    <property type="match status" value="1"/>
</dbReference>
<feature type="disulfide bond" evidence="4">
    <location>
        <begin position="77"/>
        <end position="118"/>
    </location>
</feature>
<dbReference type="GO" id="GO:0030198">
    <property type="term" value="P:extracellular matrix organization"/>
    <property type="evidence" value="ECO:0007669"/>
    <property type="project" value="InterPro"/>
</dbReference>
<dbReference type="SMART" id="SM00209">
    <property type="entry name" value="TSP1"/>
    <property type="match status" value="1"/>
</dbReference>
<dbReference type="InterPro" id="IPR050439">
    <property type="entry name" value="ADAMTS_ADAMTS-like"/>
</dbReference>
<evidence type="ECO:0000256" key="2">
    <source>
        <dbReference type="ARBA" id="ARBA00022525"/>
    </source>
</evidence>
<feature type="disulfide bond" evidence="4">
    <location>
        <begin position="92"/>
        <end position="108"/>
    </location>
</feature>
<dbReference type="PANTHER" id="PTHR13723">
    <property type="entry name" value="ADAMTS A DISINTEGRIN AND METALLOPROTEASE WITH THROMBOSPONDIN MOTIFS PROTEASE"/>
    <property type="match status" value="1"/>
</dbReference>
<dbReference type="Proteomes" id="UP000324091">
    <property type="component" value="Chromosome 15"/>
</dbReference>
<evidence type="ECO:0000256" key="3">
    <source>
        <dbReference type="ARBA" id="ARBA00023157"/>
    </source>
</evidence>
<dbReference type="Pfam" id="PF00090">
    <property type="entry name" value="TSP_1"/>
    <property type="match status" value="1"/>
</dbReference>
<sequence length="314" mass="35125">MFGNGGFALPVCSFLLLQLPALPLTNNWPLKDRSEGRLEQWSNHLQPSRFRGQDEKQIEKKEEVFQWWGEWSSWSSCSRSCGGGVRSQGRHCLIQRLSSSQNPNGSICAGSSKQYQLCPSKACSSPSVSFKQHQCSQFNSKAFGRRYYQWIPLYPADYISISSKSCDLQCTTINGERQLLVPAQDGTFCRDTKYHGVCIEGTCQPVGCDGKLYSSMAVDRCGICGGNGTSCQRISGSYRKALTQLGMFHWKEASGKTRDMLEGLYLPTGMVVPQDSLDELDKVAGESEVWASVLRLVLPMTQLHISSRRWMKEI</sequence>
<feature type="disulfide bond" evidence="4">
    <location>
        <begin position="81"/>
        <end position="123"/>
    </location>
</feature>
<keyword evidence="2" id="KW-0964">Secreted</keyword>
<dbReference type="Pfam" id="PF19236">
    <property type="entry name" value="ADAMTS_CR_3"/>
    <property type="match status" value="1"/>
</dbReference>
<evidence type="ECO:0000313" key="8">
    <source>
        <dbReference type="Proteomes" id="UP000324091"/>
    </source>
</evidence>
<dbReference type="GO" id="GO:0006508">
    <property type="term" value="P:proteolysis"/>
    <property type="evidence" value="ECO:0007669"/>
    <property type="project" value="TreeGrafter"/>
</dbReference>
<comment type="subcellular location">
    <subcellularLocation>
        <location evidence="1">Secreted</location>
    </subcellularLocation>
</comment>
<keyword evidence="5" id="KW-0732">Signal</keyword>
<evidence type="ECO:0000256" key="1">
    <source>
        <dbReference type="ARBA" id="ARBA00004613"/>
    </source>
</evidence>
<evidence type="ECO:0000256" key="5">
    <source>
        <dbReference type="SAM" id="SignalP"/>
    </source>
</evidence>
<dbReference type="InterPro" id="IPR045371">
    <property type="entry name" value="ADAMTS_CR_3"/>
</dbReference>
<dbReference type="GO" id="GO:0005576">
    <property type="term" value="C:extracellular region"/>
    <property type="evidence" value="ECO:0007669"/>
    <property type="project" value="UniProtKB-SubCell"/>
</dbReference>
<dbReference type="PROSITE" id="PS50092">
    <property type="entry name" value="TSP1"/>
    <property type="match status" value="1"/>
</dbReference>
<gene>
    <name evidence="7" type="ORF">D4764_15G0007660</name>
</gene>
<accession>A0A5C6P0N3</accession>
<dbReference type="AlphaFoldDB" id="A0A5C6P0N3"/>
<keyword evidence="3 4" id="KW-1015">Disulfide bond</keyword>
<dbReference type="GO" id="GO:0031012">
    <property type="term" value="C:extracellular matrix"/>
    <property type="evidence" value="ECO:0007669"/>
    <property type="project" value="TreeGrafter"/>
</dbReference>
<dbReference type="Gene3D" id="2.60.120.830">
    <property type="match status" value="1"/>
</dbReference>
<dbReference type="Gene3D" id="2.20.100.10">
    <property type="entry name" value="Thrombospondin type-1 (TSP1) repeat"/>
    <property type="match status" value="1"/>
</dbReference>
<name>A0A5C6P0N3_9TELE</name>
<dbReference type="InterPro" id="IPR036383">
    <property type="entry name" value="TSP1_rpt_sf"/>
</dbReference>
<dbReference type="PRINTS" id="PR01857">
    <property type="entry name" value="ADAMTSFAMILY"/>
</dbReference>
<feature type="domain" description="ADAMTS/ADAMTS-like cysteine-rich" evidence="6">
    <location>
        <begin position="190"/>
        <end position="231"/>
    </location>
</feature>
<dbReference type="PANTHER" id="PTHR13723:SF159">
    <property type="entry name" value="PLAC DOMAIN-CONTAINING PROTEIN"/>
    <property type="match status" value="1"/>
</dbReference>
<dbReference type="GO" id="GO:0004222">
    <property type="term" value="F:metalloendopeptidase activity"/>
    <property type="evidence" value="ECO:0007669"/>
    <property type="project" value="TreeGrafter"/>
</dbReference>
<evidence type="ECO:0000259" key="6">
    <source>
        <dbReference type="Pfam" id="PF19236"/>
    </source>
</evidence>
<reference evidence="7 8" key="1">
    <citation type="submission" date="2019-04" db="EMBL/GenBank/DDBJ databases">
        <title>Chromosome genome assembly for Takifugu flavidus.</title>
        <authorList>
            <person name="Xiao S."/>
        </authorList>
    </citation>
    <scope>NUCLEOTIDE SEQUENCE [LARGE SCALE GENOMIC DNA]</scope>
    <source>
        <strain evidence="7">HTHZ2018</strain>
        <tissue evidence="7">Muscle</tissue>
    </source>
</reference>
<proteinExistence type="predicted"/>
<dbReference type="InterPro" id="IPR013273">
    <property type="entry name" value="ADAMTS/ADAMTS-like"/>
</dbReference>
<evidence type="ECO:0000313" key="7">
    <source>
        <dbReference type="EMBL" id="TWW73372.1"/>
    </source>
</evidence>
<feature type="signal peptide" evidence="5">
    <location>
        <begin position="1"/>
        <end position="23"/>
    </location>
</feature>
<comment type="caution">
    <text evidence="7">The sequence shown here is derived from an EMBL/GenBank/DDBJ whole genome shotgun (WGS) entry which is preliminary data.</text>
</comment>
<organism evidence="7 8">
    <name type="scientific">Takifugu flavidus</name>
    <name type="common">sansaifugu</name>
    <dbReference type="NCBI Taxonomy" id="433684"/>
    <lineage>
        <taxon>Eukaryota</taxon>
        <taxon>Metazoa</taxon>
        <taxon>Chordata</taxon>
        <taxon>Craniata</taxon>
        <taxon>Vertebrata</taxon>
        <taxon>Euteleostomi</taxon>
        <taxon>Actinopterygii</taxon>
        <taxon>Neopterygii</taxon>
        <taxon>Teleostei</taxon>
        <taxon>Neoteleostei</taxon>
        <taxon>Acanthomorphata</taxon>
        <taxon>Eupercaria</taxon>
        <taxon>Tetraodontiformes</taxon>
        <taxon>Tetradontoidea</taxon>
        <taxon>Tetraodontidae</taxon>
        <taxon>Takifugu</taxon>
    </lineage>
</organism>